<dbReference type="AlphaFoldDB" id="A0A1L3GQ31"/>
<dbReference type="InterPro" id="IPR027051">
    <property type="entry name" value="XdhC_Rossmann_dom"/>
</dbReference>
<evidence type="ECO:0000259" key="1">
    <source>
        <dbReference type="Pfam" id="PF02625"/>
    </source>
</evidence>
<dbReference type="Pfam" id="PF02625">
    <property type="entry name" value="XdhC_CoxI"/>
    <property type="match status" value="1"/>
</dbReference>
<evidence type="ECO:0000313" key="4">
    <source>
        <dbReference type="Proteomes" id="UP000182517"/>
    </source>
</evidence>
<name>A0A1L3GQ31_9BACT</name>
<evidence type="ECO:0000313" key="3">
    <source>
        <dbReference type="EMBL" id="APG28037.1"/>
    </source>
</evidence>
<dbReference type="Proteomes" id="UP000182517">
    <property type="component" value="Chromosome"/>
</dbReference>
<feature type="domain" description="XdhC Rossmann" evidence="2">
    <location>
        <begin position="196"/>
        <end position="339"/>
    </location>
</feature>
<gene>
    <name evidence="3" type="ORF">A7E78_09435</name>
</gene>
<dbReference type="EMBL" id="CP015519">
    <property type="protein sequence ID" value="APG28037.1"/>
    <property type="molecule type" value="Genomic_DNA"/>
</dbReference>
<dbReference type="InterPro" id="IPR052698">
    <property type="entry name" value="MoCofactor_Util/Proc"/>
</dbReference>
<dbReference type="PANTHER" id="PTHR30388:SF6">
    <property type="entry name" value="XANTHINE DEHYDROGENASE SUBUNIT A-RELATED"/>
    <property type="match status" value="1"/>
</dbReference>
<organism evidence="3 4">
    <name type="scientific">Syntrophotalea acetylenivorans</name>
    <dbReference type="NCBI Taxonomy" id="1842532"/>
    <lineage>
        <taxon>Bacteria</taxon>
        <taxon>Pseudomonadati</taxon>
        <taxon>Thermodesulfobacteriota</taxon>
        <taxon>Desulfuromonadia</taxon>
        <taxon>Desulfuromonadales</taxon>
        <taxon>Syntrophotaleaceae</taxon>
        <taxon>Syntrophotalea</taxon>
    </lineage>
</organism>
<proteinExistence type="predicted"/>
<keyword evidence="4" id="KW-1185">Reference proteome</keyword>
<dbReference type="InterPro" id="IPR003777">
    <property type="entry name" value="XdhC_CoxI"/>
</dbReference>
<protein>
    <recommendedName>
        <fullName evidence="5">XdhC/CoxI family protein</fullName>
    </recommendedName>
</protein>
<dbReference type="Gene3D" id="3.40.50.720">
    <property type="entry name" value="NAD(P)-binding Rossmann-like Domain"/>
    <property type="match status" value="1"/>
</dbReference>
<dbReference type="Pfam" id="PF13478">
    <property type="entry name" value="XdhC_C"/>
    <property type="match status" value="1"/>
</dbReference>
<dbReference type="STRING" id="1842532.A7E78_09435"/>
<dbReference type="OrthoDB" id="9815497at2"/>
<sequence>MRNLIETLCQQLETGEDLVVATILSSSGSAPRTAGTKMIICANGDIFGTIGGGLVEARAQKIAPEVYANRQSQRYVFDMTGDLAATMDMICGGEVEVLLEHIPANPENLGLFQAWRKALHSGRECLLVTPLKRTDGQKSLQRCLLQTDTISDAPGALSPEEAEALWLQSKNLRYPRIISLPGGNFYIEPCYVPATLYLFGAGHVCRPTAELANMVGFNTVVLDDRAEFASRERFPKANEIHVVPSYDDCMLDLPINRYSYLVIVSRGHRHDQDLLRQALRTDAGYIGMIGSRSKRDKIYRNLMAEGVSQQALDQVYSPIGLAIKAETPEEIAVSIVGELIQARANNQEKHD</sequence>
<evidence type="ECO:0008006" key="5">
    <source>
        <dbReference type="Google" id="ProtNLM"/>
    </source>
</evidence>
<dbReference type="KEGG" id="pef:A7E78_09435"/>
<dbReference type="RefSeq" id="WP_072283997.1">
    <property type="nucleotide sequence ID" value="NZ_CP015519.1"/>
</dbReference>
<evidence type="ECO:0000259" key="2">
    <source>
        <dbReference type="Pfam" id="PF13478"/>
    </source>
</evidence>
<feature type="domain" description="XdhC- CoxI" evidence="1">
    <location>
        <begin position="12"/>
        <end position="75"/>
    </location>
</feature>
<dbReference type="NCBIfam" id="NF045664">
    <property type="entry name" value="XdhC_rel_AOR"/>
    <property type="match status" value="1"/>
</dbReference>
<reference evidence="3 4" key="1">
    <citation type="journal article" date="2017" name="Genome Announc.">
        <title>Complete Genome Sequences of Two Acetylene-Fermenting Pelobacter acetylenicus Strains.</title>
        <authorList>
            <person name="Sutton J.M."/>
            <person name="Baesman S.M."/>
            <person name="Fierst J.L."/>
            <person name="Poret-Peterson A.T."/>
            <person name="Oremland R.S."/>
            <person name="Dunlap D.S."/>
            <person name="Akob D.M."/>
        </authorList>
    </citation>
    <scope>NUCLEOTIDE SEQUENCE [LARGE SCALE GENOMIC DNA]</scope>
    <source>
        <strain evidence="3 4">SFB93</strain>
    </source>
</reference>
<accession>A0A1L3GQ31</accession>
<dbReference type="PANTHER" id="PTHR30388">
    <property type="entry name" value="ALDEHYDE OXIDOREDUCTASE MOLYBDENUM COFACTOR ASSEMBLY PROTEIN"/>
    <property type="match status" value="1"/>
</dbReference>